<protein>
    <recommendedName>
        <fullName evidence="2">dTDP-4-dehydrorhamnose reductase</fullName>
        <ecNumber evidence="2">1.1.1.133</ecNumber>
    </recommendedName>
</protein>
<dbReference type="CDD" id="cd05254">
    <property type="entry name" value="dTDP_HR_like_SDR_e"/>
    <property type="match status" value="1"/>
</dbReference>
<dbReference type="EC" id="1.1.1.133" evidence="2"/>
<dbReference type="InterPro" id="IPR029903">
    <property type="entry name" value="RmlD-like-bd"/>
</dbReference>
<keyword evidence="2 4" id="KW-0560">Oxidoreductase</keyword>
<reference evidence="4 5" key="1">
    <citation type="submission" date="2023-07" db="EMBL/GenBank/DDBJ databases">
        <title>Protaetiibacter sp. nov WY-16 isolated from soil.</title>
        <authorList>
            <person name="Liu B."/>
            <person name="Wan Y."/>
        </authorList>
    </citation>
    <scope>NUCLEOTIDE SEQUENCE [LARGE SCALE GENOMIC DNA]</scope>
    <source>
        <strain evidence="4 5">WY-16</strain>
    </source>
</reference>
<comment type="similarity">
    <text evidence="1 2">Belongs to the dTDP-4-dehydrorhamnose reductase family.</text>
</comment>
<dbReference type="Pfam" id="PF04321">
    <property type="entry name" value="RmlD_sub_bind"/>
    <property type="match status" value="1"/>
</dbReference>
<dbReference type="Gene3D" id="3.90.25.10">
    <property type="entry name" value="UDP-galactose 4-epimerase, domain 1"/>
    <property type="match status" value="1"/>
</dbReference>
<dbReference type="InterPro" id="IPR005913">
    <property type="entry name" value="dTDP_dehydrorham_reduct"/>
</dbReference>
<dbReference type="SUPFAM" id="SSF51735">
    <property type="entry name" value="NAD(P)-binding Rossmann-fold domains"/>
    <property type="match status" value="1"/>
</dbReference>
<dbReference type="Gene3D" id="3.40.50.720">
    <property type="entry name" value="NAD(P)-binding Rossmann-like Domain"/>
    <property type="match status" value="1"/>
</dbReference>
<feature type="domain" description="RmlD-like substrate binding" evidence="3">
    <location>
        <begin position="3"/>
        <end position="276"/>
    </location>
</feature>
<dbReference type="EMBL" id="JAUQUB010000001">
    <property type="protein sequence ID" value="MDO7881113.1"/>
    <property type="molecule type" value="Genomic_DNA"/>
</dbReference>
<dbReference type="RefSeq" id="WP_305001528.1">
    <property type="nucleotide sequence ID" value="NZ_JAUQUB010000001.1"/>
</dbReference>
<comment type="caution">
    <text evidence="4">The sequence shown here is derived from an EMBL/GenBank/DDBJ whole genome shotgun (WGS) entry which is preliminary data.</text>
</comment>
<sequence>MTRYLVTGAGGMLGADLSRALEGRDATLLARADLDISDAAAVDAAVAGHDVVINAAAYTKVDDAESDEDAATLINGTAAGILAEAAARHGARIVQVSTDYVFDGTATSPYREDAPRHPVSAYGRSKALGEELVERAHPDGHYIVRTAWLYGADGPNFAKTMLRLAADRDTIGVVTDQVGQPTWTGDLARQIVALLDSDAPAGVYHGTNSGEASWFDFARAVLESQGLDPERITPTDSSAFVRPAPRPAYSVLGHDRWAAAGLPPLRPWREALDAAAASGALRLP</sequence>
<dbReference type="PANTHER" id="PTHR10491">
    <property type="entry name" value="DTDP-4-DEHYDRORHAMNOSE REDUCTASE"/>
    <property type="match status" value="1"/>
</dbReference>
<evidence type="ECO:0000256" key="2">
    <source>
        <dbReference type="RuleBase" id="RU364082"/>
    </source>
</evidence>
<organism evidence="4 5">
    <name type="scientific">Antiquaquibacter soli</name>
    <dbReference type="NCBI Taxonomy" id="3064523"/>
    <lineage>
        <taxon>Bacteria</taxon>
        <taxon>Bacillati</taxon>
        <taxon>Actinomycetota</taxon>
        <taxon>Actinomycetes</taxon>
        <taxon>Micrococcales</taxon>
        <taxon>Microbacteriaceae</taxon>
        <taxon>Antiquaquibacter</taxon>
    </lineage>
</organism>
<comment type="pathway">
    <text evidence="2">Carbohydrate biosynthesis; dTDP-L-rhamnose biosynthesis.</text>
</comment>
<evidence type="ECO:0000256" key="1">
    <source>
        <dbReference type="ARBA" id="ARBA00010944"/>
    </source>
</evidence>
<keyword evidence="2" id="KW-0521">NADP</keyword>
<accession>A0ABT9BJC0</accession>
<dbReference type="NCBIfam" id="TIGR01214">
    <property type="entry name" value="rmlD"/>
    <property type="match status" value="1"/>
</dbReference>
<gene>
    <name evidence="4" type="primary">rfbD</name>
    <name evidence="4" type="ORF">Q5716_02620</name>
</gene>
<evidence type="ECO:0000313" key="4">
    <source>
        <dbReference type="EMBL" id="MDO7881113.1"/>
    </source>
</evidence>
<proteinExistence type="inferred from homology"/>
<evidence type="ECO:0000313" key="5">
    <source>
        <dbReference type="Proteomes" id="UP001241072"/>
    </source>
</evidence>
<dbReference type="InterPro" id="IPR036291">
    <property type="entry name" value="NAD(P)-bd_dom_sf"/>
</dbReference>
<dbReference type="Proteomes" id="UP001241072">
    <property type="component" value="Unassembled WGS sequence"/>
</dbReference>
<keyword evidence="5" id="KW-1185">Reference proteome</keyword>
<dbReference type="GO" id="GO:0008831">
    <property type="term" value="F:dTDP-4-dehydrorhamnose reductase activity"/>
    <property type="evidence" value="ECO:0007669"/>
    <property type="project" value="UniProtKB-EC"/>
</dbReference>
<dbReference type="PANTHER" id="PTHR10491:SF4">
    <property type="entry name" value="METHIONINE ADENOSYLTRANSFERASE 2 SUBUNIT BETA"/>
    <property type="match status" value="1"/>
</dbReference>
<evidence type="ECO:0000259" key="3">
    <source>
        <dbReference type="Pfam" id="PF04321"/>
    </source>
</evidence>
<comment type="function">
    <text evidence="2">Catalyzes the reduction of dTDP-6-deoxy-L-lyxo-4-hexulose to yield dTDP-L-rhamnose.</text>
</comment>
<name>A0ABT9BJC0_9MICO</name>